<evidence type="ECO:0000259" key="1">
    <source>
        <dbReference type="Pfam" id="PF18135"/>
    </source>
</evidence>
<protein>
    <recommendedName>
        <fullName evidence="1">Type ISP restriction-modification enzyme LLaBIII C-terminal specificity domain-containing protein</fullName>
    </recommendedName>
</protein>
<evidence type="ECO:0000313" key="2">
    <source>
        <dbReference type="EMBL" id="HJH42163.1"/>
    </source>
</evidence>
<evidence type="ECO:0000313" key="3">
    <source>
        <dbReference type="Proteomes" id="UP000789325"/>
    </source>
</evidence>
<proteinExistence type="predicted"/>
<dbReference type="InterPro" id="IPR041635">
    <property type="entry name" value="Type_ISP_LLaBIII_C"/>
</dbReference>
<gene>
    <name evidence="2" type="ORF">K8V16_00005</name>
</gene>
<reference evidence="2" key="1">
    <citation type="journal article" date="2021" name="PeerJ">
        <title>Extensive microbial diversity within the chicken gut microbiome revealed by metagenomics and culture.</title>
        <authorList>
            <person name="Gilroy R."/>
            <person name="Ravi A."/>
            <person name="Getino M."/>
            <person name="Pursley I."/>
            <person name="Horton D.L."/>
            <person name="Alikhan N.F."/>
            <person name="Baker D."/>
            <person name="Gharbi K."/>
            <person name="Hall N."/>
            <person name="Watson M."/>
            <person name="Adriaenssens E.M."/>
            <person name="Foster-Nyarko E."/>
            <person name="Jarju S."/>
            <person name="Secka A."/>
            <person name="Antonio M."/>
            <person name="Oren A."/>
            <person name="Chaudhuri R.R."/>
            <person name="La Ragione R."/>
            <person name="Hildebrand F."/>
            <person name="Pallen M.J."/>
        </authorList>
    </citation>
    <scope>NUCLEOTIDE SEQUENCE</scope>
    <source>
        <strain evidence="2">USAMLcec12-2067</strain>
    </source>
</reference>
<sequence length="236" mass="26539">GMSPNIGPGGRLGKSMFGIPMVPRVVSGGCGEVTATRTIRYSRIVFYAYAILCSQVYLDEFEGALYTVNRADMRPRIPIANDSAVFRSLSDIGRRLAMLEKSSYRPSNVIGFDYDKLCACVPKDFKLHWAKGLQPFDEGNETVSLSGIDGEVVTVPCPIEVQHVVIAGYEVVKNAWIKFNSYEFTHCSFTKDDMRSFLDLLNKLFEYVRLVRESDEMVRQLLRPGFSLILPNANDR</sequence>
<name>A0A9D2VIE8_9ACTN</name>
<organism evidence="2 3">
    <name type="scientific">Rubneribacter badeniensis</name>
    <dbReference type="NCBI Taxonomy" id="2070688"/>
    <lineage>
        <taxon>Bacteria</taxon>
        <taxon>Bacillati</taxon>
        <taxon>Actinomycetota</taxon>
        <taxon>Coriobacteriia</taxon>
        <taxon>Eggerthellales</taxon>
        <taxon>Eggerthellaceae</taxon>
        <taxon>Rubneribacter</taxon>
    </lineage>
</organism>
<accession>A0A9D2VIE8</accession>
<reference evidence="2" key="2">
    <citation type="submission" date="2021-09" db="EMBL/GenBank/DDBJ databases">
        <authorList>
            <person name="Gilroy R."/>
        </authorList>
    </citation>
    <scope>NUCLEOTIDE SEQUENCE</scope>
    <source>
        <strain evidence="2">USAMLcec12-2067</strain>
    </source>
</reference>
<feature type="non-terminal residue" evidence="2">
    <location>
        <position position="1"/>
    </location>
</feature>
<feature type="domain" description="Type ISP restriction-modification enzyme LLaBIII C-terminal specificity" evidence="1">
    <location>
        <begin position="36"/>
        <end position="102"/>
    </location>
</feature>
<dbReference type="EMBL" id="DYZL01000001">
    <property type="protein sequence ID" value="HJH42163.1"/>
    <property type="molecule type" value="Genomic_DNA"/>
</dbReference>
<comment type="caution">
    <text evidence="2">The sequence shown here is derived from an EMBL/GenBank/DDBJ whole genome shotgun (WGS) entry which is preliminary data.</text>
</comment>
<dbReference type="AlphaFoldDB" id="A0A9D2VIE8"/>
<dbReference type="Proteomes" id="UP000789325">
    <property type="component" value="Unassembled WGS sequence"/>
</dbReference>
<dbReference type="Pfam" id="PF18135">
    <property type="entry name" value="Type_ISP_C"/>
    <property type="match status" value="1"/>
</dbReference>